<reference evidence="1 2" key="1">
    <citation type="submission" date="2024-10" db="EMBL/GenBank/DDBJ databases">
        <title>The Natural Products Discovery Center: Release of the First 8490 Sequenced Strains for Exploring Actinobacteria Biosynthetic Diversity.</title>
        <authorList>
            <person name="Kalkreuter E."/>
            <person name="Kautsar S.A."/>
            <person name="Yang D."/>
            <person name="Bader C.D."/>
            <person name="Teijaro C.N."/>
            <person name="Fluegel L."/>
            <person name="Davis C.M."/>
            <person name="Simpson J.R."/>
            <person name="Lauterbach L."/>
            <person name="Steele A.D."/>
            <person name="Gui C."/>
            <person name="Meng S."/>
            <person name="Li G."/>
            <person name="Viehrig K."/>
            <person name="Ye F."/>
            <person name="Su P."/>
            <person name="Kiefer A.F."/>
            <person name="Nichols A."/>
            <person name="Cepeda A.J."/>
            <person name="Yan W."/>
            <person name="Fan B."/>
            <person name="Jiang Y."/>
            <person name="Adhikari A."/>
            <person name="Zheng C.-J."/>
            <person name="Schuster L."/>
            <person name="Cowan T.M."/>
            <person name="Smanski M.J."/>
            <person name="Chevrette M.G."/>
            <person name="De Carvalho L.P.S."/>
            <person name="Shen B."/>
        </authorList>
    </citation>
    <scope>NUCLEOTIDE SEQUENCE [LARGE SCALE GENOMIC DNA]</scope>
    <source>
        <strain evidence="1 2">NPDC001650</strain>
    </source>
</reference>
<dbReference type="Proteomes" id="UP001602123">
    <property type="component" value="Unassembled WGS sequence"/>
</dbReference>
<sequence length="215" mass="22232">MLLLVTGFRAVRRTCSGPERKDAAIGTRWLCGRGWADMGGRFSWDRRLGCVVAALLAVLVHAAPDASAHASRAAVAVSCAGSNTISFSPGLSLTAQRTRIGGSGAYSCLSADPALRSGTSSISGGGWNGCFFSDATTAEWITWNTGEQTKVVYHLGNVQQVAGQAVVLIVGRVVKGKFKGRTVASPGLQVALDPLKCASKGGVELINGPSTLVIV</sequence>
<dbReference type="EMBL" id="JBIAUT010000014">
    <property type="protein sequence ID" value="MFF4220370.1"/>
    <property type="molecule type" value="Genomic_DNA"/>
</dbReference>
<evidence type="ECO:0000313" key="2">
    <source>
        <dbReference type="Proteomes" id="UP001602123"/>
    </source>
</evidence>
<name>A0ABW6U6C1_9ACTN</name>
<keyword evidence="2" id="KW-1185">Reference proteome</keyword>
<organism evidence="1 2">
    <name type="scientific">Streptomyces nondiastaticus</name>
    <dbReference type="NCBI Taxonomy" id="3154512"/>
    <lineage>
        <taxon>Bacteria</taxon>
        <taxon>Bacillati</taxon>
        <taxon>Actinomycetota</taxon>
        <taxon>Actinomycetes</taxon>
        <taxon>Kitasatosporales</taxon>
        <taxon>Streptomycetaceae</taxon>
        <taxon>Streptomyces</taxon>
    </lineage>
</organism>
<dbReference type="RefSeq" id="WP_388632869.1">
    <property type="nucleotide sequence ID" value="NZ_JBIAUT010000014.1"/>
</dbReference>
<protein>
    <submittedName>
        <fullName evidence="1">Uncharacterized protein</fullName>
    </submittedName>
</protein>
<comment type="caution">
    <text evidence="1">The sequence shown here is derived from an EMBL/GenBank/DDBJ whole genome shotgun (WGS) entry which is preliminary data.</text>
</comment>
<gene>
    <name evidence="1" type="ORF">ACFYZM_29465</name>
</gene>
<proteinExistence type="predicted"/>
<accession>A0ABW6U6C1</accession>
<evidence type="ECO:0000313" key="1">
    <source>
        <dbReference type="EMBL" id="MFF4220370.1"/>
    </source>
</evidence>